<dbReference type="InterPro" id="IPR045865">
    <property type="entry name" value="ACT-like_dom_sf"/>
</dbReference>
<feature type="domain" description="CBS" evidence="3">
    <location>
        <begin position="78"/>
        <end position="134"/>
    </location>
</feature>
<keyword evidence="5" id="KW-1185">Reference proteome</keyword>
<dbReference type="Gene3D" id="3.10.580.10">
    <property type="entry name" value="CBS-domain"/>
    <property type="match status" value="1"/>
</dbReference>
<sequence length="206" mass="23437">MYIRALMLPKEELTTVTPEDSLRVALQKMNEKDFLSIPVLKDKRFLGIISRERIYSEYFEVGGDRDDYLDFRKVKDLMRVDIPSLSPNDEIEKASHALDIYGVPFIAVVNDYGVFEGIITHYAIFRQFSEALGINKGQKITVLAYDIPGQIAKLTEIISRFGGDIISFVVLDPKVKTDVKEIVVRVRCSSMVRLVDAVRDAGFRVQ</sequence>
<evidence type="ECO:0000313" key="4">
    <source>
        <dbReference type="EMBL" id="SKA75404.1"/>
    </source>
</evidence>
<dbReference type="Pfam" id="PF00571">
    <property type="entry name" value="CBS"/>
    <property type="match status" value="2"/>
</dbReference>
<dbReference type="PANTHER" id="PTHR43080:SF2">
    <property type="entry name" value="CBS DOMAIN-CONTAINING PROTEIN"/>
    <property type="match status" value="1"/>
</dbReference>
<evidence type="ECO:0000313" key="5">
    <source>
        <dbReference type="Proteomes" id="UP000190105"/>
    </source>
</evidence>
<evidence type="ECO:0000256" key="2">
    <source>
        <dbReference type="PROSITE-ProRule" id="PRU00703"/>
    </source>
</evidence>
<dbReference type="PANTHER" id="PTHR43080">
    <property type="entry name" value="CBS DOMAIN-CONTAINING PROTEIN CBSX3, MITOCHONDRIAL"/>
    <property type="match status" value="1"/>
</dbReference>
<dbReference type="STRING" id="1147123.SAMN05443428_10112"/>
<dbReference type="AlphaFoldDB" id="A0A1T4WDL7"/>
<accession>A0A1T4WDL7</accession>
<dbReference type="Proteomes" id="UP000190105">
    <property type="component" value="Unassembled WGS sequence"/>
</dbReference>
<dbReference type="CDD" id="cd02205">
    <property type="entry name" value="CBS_pair_SF"/>
    <property type="match status" value="1"/>
</dbReference>
<dbReference type="PIRSF" id="PIRSF035040">
    <property type="entry name" value="UCP035040_CBS_Lmo0553"/>
    <property type="match status" value="1"/>
</dbReference>
<protein>
    <submittedName>
        <fullName evidence="4">Acetoin utilization protein AcuB</fullName>
    </submittedName>
</protein>
<reference evidence="5" key="1">
    <citation type="submission" date="2017-02" db="EMBL/GenBank/DDBJ databases">
        <authorList>
            <person name="Varghese N."/>
            <person name="Submissions S."/>
        </authorList>
    </citation>
    <scope>NUCLEOTIDE SEQUENCE [LARGE SCALE GENOMIC DNA]</scope>
    <source>
        <strain evidence="5">USBA 833</strain>
    </source>
</reference>
<dbReference type="SUPFAM" id="SSF54631">
    <property type="entry name" value="CBS-domain pair"/>
    <property type="match status" value="1"/>
</dbReference>
<dbReference type="RefSeq" id="WP_078695058.1">
    <property type="nucleotide sequence ID" value="NZ_FUYH01000001.1"/>
</dbReference>
<organism evidence="4 5">
    <name type="scientific">Caloramator quimbayensis</name>
    <dbReference type="NCBI Taxonomy" id="1147123"/>
    <lineage>
        <taxon>Bacteria</taxon>
        <taxon>Bacillati</taxon>
        <taxon>Bacillota</taxon>
        <taxon>Clostridia</taxon>
        <taxon>Eubacteriales</taxon>
        <taxon>Clostridiaceae</taxon>
        <taxon>Caloramator</taxon>
    </lineage>
</organism>
<dbReference type="EMBL" id="FUYH01000001">
    <property type="protein sequence ID" value="SKA75404.1"/>
    <property type="molecule type" value="Genomic_DNA"/>
</dbReference>
<dbReference type="OrthoDB" id="1706107at2"/>
<keyword evidence="1 2" id="KW-0129">CBS domain</keyword>
<proteinExistence type="predicted"/>
<evidence type="ECO:0000256" key="1">
    <source>
        <dbReference type="ARBA" id="ARBA00023122"/>
    </source>
</evidence>
<name>A0A1T4WDL7_9CLOT</name>
<dbReference type="PROSITE" id="PS51371">
    <property type="entry name" value="CBS"/>
    <property type="match status" value="2"/>
</dbReference>
<gene>
    <name evidence="4" type="ORF">SAMN05443428_10112</name>
</gene>
<dbReference type="InterPro" id="IPR046342">
    <property type="entry name" value="CBS_dom_sf"/>
</dbReference>
<feature type="domain" description="CBS" evidence="3">
    <location>
        <begin position="7"/>
        <end position="65"/>
    </location>
</feature>
<dbReference type="InterPro" id="IPR000644">
    <property type="entry name" value="CBS_dom"/>
</dbReference>
<dbReference type="SUPFAM" id="SSF55021">
    <property type="entry name" value="ACT-like"/>
    <property type="match status" value="1"/>
</dbReference>
<dbReference type="SMART" id="SM00116">
    <property type="entry name" value="CBS"/>
    <property type="match status" value="2"/>
</dbReference>
<dbReference type="InterPro" id="IPR051257">
    <property type="entry name" value="Diverse_CBS-Domain"/>
</dbReference>
<dbReference type="InterPro" id="IPR017036">
    <property type="entry name" value="Lmo0553-like"/>
</dbReference>
<evidence type="ECO:0000259" key="3">
    <source>
        <dbReference type="PROSITE" id="PS51371"/>
    </source>
</evidence>